<evidence type="ECO:0000256" key="1">
    <source>
        <dbReference type="ARBA" id="ARBA00004323"/>
    </source>
</evidence>
<feature type="transmembrane region" description="Helical" evidence="10">
    <location>
        <begin position="31"/>
        <end position="50"/>
    </location>
</feature>
<accession>H2XQ46</accession>
<dbReference type="OrthoDB" id="2139606at2759"/>
<reference evidence="12" key="3">
    <citation type="submission" date="2025-08" db="UniProtKB">
        <authorList>
            <consortium name="Ensembl"/>
        </authorList>
    </citation>
    <scope>IDENTIFICATION</scope>
</reference>
<name>H2XQ46_CIOIN</name>
<dbReference type="Pfam" id="PF01762">
    <property type="entry name" value="Galactosyl_T"/>
    <property type="match status" value="1"/>
</dbReference>
<proteinExistence type="inferred from homology"/>
<keyword evidence="4" id="KW-0808">Transferase</keyword>
<comment type="subcellular location">
    <subcellularLocation>
        <location evidence="1 10">Golgi apparatus membrane</location>
        <topology evidence="1 10">Single-pass type II membrane protein</topology>
    </subcellularLocation>
</comment>
<evidence type="ECO:0000256" key="3">
    <source>
        <dbReference type="ARBA" id="ARBA00022676"/>
    </source>
</evidence>
<dbReference type="GO" id="GO:0016758">
    <property type="term" value="F:hexosyltransferase activity"/>
    <property type="evidence" value="ECO:0007669"/>
    <property type="project" value="InterPro"/>
</dbReference>
<keyword evidence="9 10" id="KW-0472">Membrane</keyword>
<dbReference type="EMBL" id="EAAA01000384">
    <property type="status" value="NOT_ANNOTATED_CDS"/>
    <property type="molecule type" value="Genomic_DNA"/>
</dbReference>
<keyword evidence="5 10" id="KW-0812">Transmembrane</keyword>
<keyword evidence="3 10" id="KW-0328">Glycosyltransferase</keyword>
<evidence type="ECO:0000256" key="9">
    <source>
        <dbReference type="ARBA" id="ARBA00023136"/>
    </source>
</evidence>
<evidence type="ECO:0000256" key="4">
    <source>
        <dbReference type="ARBA" id="ARBA00022679"/>
    </source>
</evidence>
<dbReference type="Gene3D" id="3.90.550.50">
    <property type="match status" value="1"/>
</dbReference>
<dbReference type="KEGG" id="cin:100180134"/>
<evidence type="ECO:0000313" key="13">
    <source>
        <dbReference type="Proteomes" id="UP000008144"/>
    </source>
</evidence>
<evidence type="ECO:0000256" key="2">
    <source>
        <dbReference type="ARBA" id="ARBA00008661"/>
    </source>
</evidence>
<dbReference type="GO" id="GO:0016757">
    <property type="term" value="F:glycosyltransferase activity"/>
    <property type="evidence" value="ECO:0000318"/>
    <property type="project" value="GO_Central"/>
</dbReference>
<dbReference type="FunFam" id="3.90.550.50:FF:000068">
    <property type="entry name" value="Hexosyltransferase"/>
    <property type="match status" value="1"/>
</dbReference>
<evidence type="ECO:0000256" key="6">
    <source>
        <dbReference type="ARBA" id="ARBA00022968"/>
    </source>
</evidence>
<keyword evidence="8 10" id="KW-0333">Golgi apparatus</keyword>
<evidence type="ECO:0000256" key="5">
    <source>
        <dbReference type="ARBA" id="ARBA00022692"/>
    </source>
</evidence>
<gene>
    <name evidence="12" type="primary">LOC100180134</name>
</gene>
<reference evidence="13" key="1">
    <citation type="journal article" date="2002" name="Science">
        <title>The draft genome of Ciona intestinalis: insights into chordate and vertebrate origins.</title>
        <authorList>
            <person name="Dehal P."/>
            <person name="Satou Y."/>
            <person name="Campbell R.K."/>
            <person name="Chapman J."/>
            <person name="Degnan B."/>
            <person name="De Tomaso A."/>
            <person name="Davidson B."/>
            <person name="Di Gregorio A."/>
            <person name="Gelpke M."/>
            <person name="Goodstein D.M."/>
            <person name="Harafuji N."/>
            <person name="Hastings K.E."/>
            <person name="Ho I."/>
            <person name="Hotta K."/>
            <person name="Huang W."/>
            <person name="Kawashima T."/>
            <person name="Lemaire P."/>
            <person name="Martinez D."/>
            <person name="Meinertzhagen I.A."/>
            <person name="Necula S."/>
            <person name="Nonaka M."/>
            <person name="Putnam N."/>
            <person name="Rash S."/>
            <person name="Saiga H."/>
            <person name="Satake M."/>
            <person name="Terry A."/>
            <person name="Yamada L."/>
            <person name="Wang H.G."/>
            <person name="Awazu S."/>
            <person name="Azumi K."/>
            <person name="Boore J."/>
            <person name="Branno M."/>
            <person name="Chin-Bow S."/>
            <person name="DeSantis R."/>
            <person name="Doyle S."/>
            <person name="Francino P."/>
            <person name="Keys D.N."/>
            <person name="Haga S."/>
            <person name="Hayashi H."/>
            <person name="Hino K."/>
            <person name="Imai K.S."/>
            <person name="Inaba K."/>
            <person name="Kano S."/>
            <person name="Kobayashi K."/>
            <person name="Kobayashi M."/>
            <person name="Lee B.I."/>
            <person name="Makabe K.W."/>
            <person name="Manohar C."/>
            <person name="Matassi G."/>
            <person name="Medina M."/>
            <person name="Mochizuki Y."/>
            <person name="Mount S."/>
            <person name="Morishita T."/>
            <person name="Miura S."/>
            <person name="Nakayama A."/>
            <person name="Nishizaka S."/>
            <person name="Nomoto H."/>
            <person name="Ohta F."/>
            <person name="Oishi K."/>
            <person name="Rigoutsos I."/>
            <person name="Sano M."/>
            <person name="Sasaki A."/>
            <person name="Sasakura Y."/>
            <person name="Shoguchi E."/>
            <person name="Shin-i T."/>
            <person name="Spagnuolo A."/>
            <person name="Stainier D."/>
            <person name="Suzuki M.M."/>
            <person name="Tassy O."/>
            <person name="Takatori N."/>
            <person name="Tokuoka M."/>
            <person name="Yagi K."/>
            <person name="Yoshizaki F."/>
            <person name="Wada S."/>
            <person name="Zhang C."/>
            <person name="Hyatt P.D."/>
            <person name="Larimer F."/>
            <person name="Detter C."/>
            <person name="Doggett N."/>
            <person name="Glavina T."/>
            <person name="Hawkins T."/>
            <person name="Richardson P."/>
            <person name="Lucas S."/>
            <person name="Kohara Y."/>
            <person name="Levine M."/>
            <person name="Satoh N."/>
            <person name="Rokhsar D.S."/>
        </authorList>
    </citation>
    <scope>NUCLEOTIDE SEQUENCE [LARGE SCALE GENOMIC DNA]</scope>
</reference>
<dbReference type="InterPro" id="IPR002659">
    <property type="entry name" value="Glyco_trans_31"/>
</dbReference>
<dbReference type="PANTHER" id="PTHR11214">
    <property type="entry name" value="BETA-1,3-N-ACETYLGLUCOSAMINYLTRANSFERASE"/>
    <property type="match status" value="1"/>
</dbReference>
<keyword evidence="7 10" id="KW-1133">Transmembrane helix</keyword>
<dbReference type="GeneTree" id="ENSGT00940000167212"/>
<dbReference type="PANTHER" id="PTHR11214:SF346">
    <property type="entry name" value="HEXOSYLTRANSFERASE"/>
    <property type="match status" value="1"/>
</dbReference>
<dbReference type="Ensembl" id="ENSCINT00000033519.1">
    <property type="protein sequence ID" value="ENSCINP00000031780.1"/>
    <property type="gene ID" value="ENSCING00000023363.1"/>
</dbReference>
<comment type="similarity">
    <text evidence="2 10">Belongs to the glycosyltransferase 31 family.</text>
</comment>
<reference evidence="12" key="4">
    <citation type="submission" date="2025-09" db="UniProtKB">
        <authorList>
            <consortium name="Ensembl"/>
        </authorList>
    </citation>
    <scope>IDENTIFICATION</scope>
</reference>
<dbReference type="AlphaFoldDB" id="H2XQ46"/>
<feature type="region of interest" description="Disordered" evidence="11">
    <location>
        <begin position="1"/>
        <end position="23"/>
    </location>
</feature>
<dbReference type="Proteomes" id="UP000008144">
    <property type="component" value="Chromosome 1"/>
</dbReference>
<dbReference type="EC" id="2.4.1.-" evidence="10"/>
<accession>A0A1W2W7W0</accession>
<dbReference type="GO" id="GO:0006493">
    <property type="term" value="P:protein O-linked glycosylation"/>
    <property type="evidence" value="ECO:0000318"/>
    <property type="project" value="GO_Central"/>
</dbReference>
<dbReference type="GO" id="GO:0000139">
    <property type="term" value="C:Golgi membrane"/>
    <property type="evidence" value="ECO:0000318"/>
    <property type="project" value="GO_Central"/>
</dbReference>
<keyword evidence="13" id="KW-1185">Reference proteome</keyword>
<evidence type="ECO:0000256" key="11">
    <source>
        <dbReference type="SAM" id="MobiDB-lite"/>
    </source>
</evidence>
<dbReference type="STRING" id="7719.ENSCINP00000031780"/>
<reference evidence="12" key="2">
    <citation type="journal article" date="2008" name="Genome Biol.">
        <title>Improved genome assembly and evidence-based global gene model set for the chordate Ciona intestinalis: new insight into intron and operon populations.</title>
        <authorList>
            <person name="Satou Y."/>
            <person name="Mineta K."/>
            <person name="Ogasawara M."/>
            <person name="Sasakura Y."/>
            <person name="Shoguchi E."/>
            <person name="Ueno K."/>
            <person name="Yamada L."/>
            <person name="Matsumoto J."/>
            <person name="Wasserscheid J."/>
            <person name="Dewar K."/>
            <person name="Wiley G.B."/>
            <person name="Macmil S.L."/>
            <person name="Roe B.A."/>
            <person name="Zeller R.W."/>
            <person name="Hastings K.E."/>
            <person name="Lemaire P."/>
            <person name="Lindquist E."/>
            <person name="Endo T."/>
            <person name="Hotta K."/>
            <person name="Inaba K."/>
        </authorList>
    </citation>
    <scope>NUCLEOTIDE SEQUENCE [LARGE SCALE GENOMIC DNA]</scope>
    <source>
        <strain evidence="12">wild type</strain>
    </source>
</reference>
<dbReference type="HOGENOM" id="CLU_036849_2_4_1"/>
<dbReference type="InParanoid" id="H2XQ46"/>
<evidence type="ECO:0000256" key="8">
    <source>
        <dbReference type="ARBA" id="ARBA00023034"/>
    </source>
</evidence>
<evidence type="ECO:0000313" key="12">
    <source>
        <dbReference type="Ensembl" id="ENSCINP00000031780.1"/>
    </source>
</evidence>
<sequence>MSRKYKYNSRTTTPGHKTTERRKVASLARRSHTLFVIIVAFASVVTYMTARMLRHERRSVQLYMRVADGAVFLENVRPREVFREIETELADMHKIDVQDKYTVKKMKSPIQFPRVILQNITSAAEMIISPPTSLCKKTHIYFMILIFSEESKAPLRDIIRKTWCKQNKHRNNSVSTCVFVVGKSNSDENNFAKAVTAESKKHGDIMLMPFLDDVRNSSLKLITAFKWLRTNCPNVNYVMRTQDDVIVNTNKLMSTVLTSAPATRFVAGKCQDATPPIRNAYSKFYVPEDLYPHAKYPPVCSNMGYIMSGDVIEILYAESFKHMTIPLDDVFIGVMLEAVKIVPQNMNRLIYTKSIRQTERTSRYKICSHSILHIHIDTVASARKIWQVMRDKCNGA</sequence>
<dbReference type="GeneID" id="100180134"/>
<evidence type="ECO:0000256" key="10">
    <source>
        <dbReference type="RuleBase" id="RU363063"/>
    </source>
</evidence>
<evidence type="ECO:0000256" key="7">
    <source>
        <dbReference type="ARBA" id="ARBA00022989"/>
    </source>
</evidence>
<organism evidence="12 13">
    <name type="scientific">Ciona intestinalis</name>
    <name type="common">Transparent sea squirt</name>
    <name type="synonym">Ascidia intestinalis</name>
    <dbReference type="NCBI Taxonomy" id="7719"/>
    <lineage>
        <taxon>Eukaryota</taxon>
        <taxon>Metazoa</taxon>
        <taxon>Chordata</taxon>
        <taxon>Tunicata</taxon>
        <taxon>Ascidiacea</taxon>
        <taxon>Phlebobranchia</taxon>
        <taxon>Cionidae</taxon>
        <taxon>Ciona</taxon>
    </lineage>
</organism>
<keyword evidence="6 10" id="KW-0735">Signal-anchor</keyword>
<protein>
    <recommendedName>
        <fullName evidence="10">Hexosyltransferase</fullName>
        <ecNumber evidence="10">2.4.1.-</ecNumber>
    </recommendedName>
</protein>